<evidence type="ECO:0000313" key="2">
    <source>
        <dbReference type="EMBL" id="VFT92056.1"/>
    </source>
</evidence>
<protein>
    <submittedName>
        <fullName evidence="2">Aste57867_15247 protein</fullName>
    </submittedName>
</protein>
<sequence length="119" mass="13283">MTATAAATITPELVALVASYVYESADLFAFLDAFQTIDFLVDALHHLWQLSQTSGTEWHALSPVLQVDALPPHYPVGVILPLYLRVQITDWTSSDYIPVLDAFPTIQFHLKSHSTYPCH</sequence>
<keyword evidence="3" id="KW-1185">Reference proteome</keyword>
<reference evidence="2 3" key="1">
    <citation type="submission" date="2019-03" db="EMBL/GenBank/DDBJ databases">
        <authorList>
            <person name="Gaulin E."/>
            <person name="Dumas B."/>
        </authorList>
    </citation>
    <scope>NUCLEOTIDE SEQUENCE [LARGE SCALE GENOMIC DNA]</scope>
    <source>
        <strain evidence="2">CBS 568.67</strain>
    </source>
</reference>
<dbReference type="EMBL" id="CAADRA010005662">
    <property type="protein sequence ID" value="VFT92056.1"/>
    <property type="molecule type" value="Genomic_DNA"/>
</dbReference>
<organism evidence="2 3">
    <name type="scientific">Aphanomyces stellatus</name>
    <dbReference type="NCBI Taxonomy" id="120398"/>
    <lineage>
        <taxon>Eukaryota</taxon>
        <taxon>Sar</taxon>
        <taxon>Stramenopiles</taxon>
        <taxon>Oomycota</taxon>
        <taxon>Saprolegniomycetes</taxon>
        <taxon>Saprolegniales</taxon>
        <taxon>Verrucalvaceae</taxon>
        <taxon>Aphanomyces</taxon>
    </lineage>
</organism>
<name>A0A485L2P9_9STRA</name>
<accession>A0A485L2P9</accession>
<reference evidence="1" key="2">
    <citation type="submission" date="2019-06" db="EMBL/GenBank/DDBJ databases">
        <title>Genomics analysis of Aphanomyces spp. identifies a new class of oomycete effector associated with host adaptation.</title>
        <authorList>
            <person name="Gaulin E."/>
        </authorList>
    </citation>
    <scope>NUCLEOTIDE SEQUENCE</scope>
    <source>
        <strain evidence="1">CBS 578.67</strain>
    </source>
</reference>
<dbReference type="AlphaFoldDB" id="A0A485L2P9"/>
<evidence type="ECO:0000313" key="3">
    <source>
        <dbReference type="Proteomes" id="UP000332933"/>
    </source>
</evidence>
<dbReference type="Proteomes" id="UP000332933">
    <property type="component" value="Unassembled WGS sequence"/>
</dbReference>
<evidence type="ECO:0000313" key="1">
    <source>
        <dbReference type="EMBL" id="KAF0693827.1"/>
    </source>
</evidence>
<dbReference type="EMBL" id="VJMH01005641">
    <property type="protein sequence ID" value="KAF0693827.1"/>
    <property type="molecule type" value="Genomic_DNA"/>
</dbReference>
<gene>
    <name evidence="2" type="primary">Aste57867_15247</name>
    <name evidence="1" type="ORF">As57867_015191</name>
    <name evidence="2" type="ORF">ASTE57867_15247</name>
</gene>
<proteinExistence type="predicted"/>